<dbReference type="SUPFAM" id="SSF50475">
    <property type="entry name" value="FMN-binding split barrel"/>
    <property type="match status" value="1"/>
</dbReference>
<comment type="caution">
    <text evidence="3">The sequence shown here is derived from an EMBL/GenBank/DDBJ whole genome shotgun (WGS) entry which is preliminary data.</text>
</comment>
<keyword evidence="4" id="KW-1185">Reference proteome</keyword>
<feature type="domain" description="Flavin reductase like" evidence="2">
    <location>
        <begin position="15"/>
        <end position="158"/>
    </location>
</feature>
<dbReference type="Proteomes" id="UP001596302">
    <property type="component" value="Unassembled WGS sequence"/>
</dbReference>
<name>A0ABW1J681_9PSEU</name>
<dbReference type="RefSeq" id="WP_379587003.1">
    <property type="nucleotide sequence ID" value="NZ_JBHSQW010000039.1"/>
</dbReference>
<protein>
    <submittedName>
        <fullName evidence="3">Flavin reductase family protein</fullName>
        <ecNumber evidence="3">1.-.-.-</ecNumber>
    </submittedName>
</protein>
<dbReference type="PANTHER" id="PTHR30466:SF1">
    <property type="entry name" value="FMN REDUCTASE (NADH) RUTF"/>
    <property type="match status" value="1"/>
</dbReference>
<dbReference type="GO" id="GO:0016491">
    <property type="term" value="F:oxidoreductase activity"/>
    <property type="evidence" value="ECO:0007669"/>
    <property type="project" value="UniProtKB-KW"/>
</dbReference>
<accession>A0ABW1J681</accession>
<gene>
    <name evidence="3" type="ORF">ACFQE5_19420</name>
</gene>
<dbReference type="EMBL" id="JBHSQW010000039">
    <property type="protein sequence ID" value="MFC5996378.1"/>
    <property type="molecule type" value="Genomic_DNA"/>
</dbReference>
<reference evidence="4" key="1">
    <citation type="journal article" date="2019" name="Int. J. Syst. Evol. Microbiol.">
        <title>The Global Catalogue of Microorganisms (GCM) 10K type strain sequencing project: providing services to taxonomists for standard genome sequencing and annotation.</title>
        <authorList>
            <consortium name="The Broad Institute Genomics Platform"/>
            <consortium name="The Broad Institute Genome Sequencing Center for Infectious Disease"/>
            <person name="Wu L."/>
            <person name="Ma J."/>
        </authorList>
    </citation>
    <scope>NUCLEOTIDE SEQUENCE [LARGE SCALE GENOMIC DNA]</scope>
    <source>
        <strain evidence="4">CCM 8391</strain>
    </source>
</reference>
<evidence type="ECO:0000313" key="4">
    <source>
        <dbReference type="Proteomes" id="UP001596302"/>
    </source>
</evidence>
<dbReference type="InterPro" id="IPR002563">
    <property type="entry name" value="Flavin_Rdtase-like_dom"/>
</dbReference>
<organism evidence="3 4">
    <name type="scientific">Pseudonocardia hispaniensis</name>
    <dbReference type="NCBI Taxonomy" id="904933"/>
    <lineage>
        <taxon>Bacteria</taxon>
        <taxon>Bacillati</taxon>
        <taxon>Actinomycetota</taxon>
        <taxon>Actinomycetes</taxon>
        <taxon>Pseudonocardiales</taxon>
        <taxon>Pseudonocardiaceae</taxon>
        <taxon>Pseudonocardia</taxon>
    </lineage>
</organism>
<dbReference type="Pfam" id="PF01613">
    <property type="entry name" value="Flavin_Reduct"/>
    <property type="match status" value="1"/>
</dbReference>
<dbReference type="Gene3D" id="2.30.110.10">
    <property type="entry name" value="Electron Transport, Fmn-binding Protein, Chain A"/>
    <property type="match status" value="1"/>
</dbReference>
<dbReference type="InterPro" id="IPR050268">
    <property type="entry name" value="NADH-dep_flavin_reductase"/>
</dbReference>
<dbReference type="EC" id="1.-.-.-" evidence="3"/>
<evidence type="ECO:0000313" key="3">
    <source>
        <dbReference type="EMBL" id="MFC5996378.1"/>
    </source>
</evidence>
<dbReference type="PANTHER" id="PTHR30466">
    <property type="entry name" value="FLAVIN REDUCTASE"/>
    <property type="match status" value="1"/>
</dbReference>
<dbReference type="InterPro" id="IPR012349">
    <property type="entry name" value="Split_barrel_FMN-bd"/>
</dbReference>
<evidence type="ECO:0000256" key="1">
    <source>
        <dbReference type="ARBA" id="ARBA00023002"/>
    </source>
</evidence>
<evidence type="ECO:0000259" key="2">
    <source>
        <dbReference type="SMART" id="SM00903"/>
    </source>
</evidence>
<keyword evidence="1 3" id="KW-0560">Oxidoreductase</keyword>
<dbReference type="SMART" id="SM00903">
    <property type="entry name" value="Flavin_Reduct"/>
    <property type="match status" value="1"/>
</dbReference>
<proteinExistence type="predicted"/>
<sequence length="161" mass="17660">MSTTTEQAQLFREAMASFPSGVTIVTTTDADGRWWGFTATSFCSVSLDPPLVLVCLARTAECHPVFAASDRWIVHVIHPDHADLAVRFATRGADKFTDAGFRPDPRGLPVLPRACVTLDCTTHATYPGGDHTILLGRVQHTRLGETEPAIYFRRSFRTVSA</sequence>